<comment type="caution">
    <text evidence="2">The sequence shown here is derived from an EMBL/GenBank/DDBJ whole genome shotgun (WGS) entry which is preliminary data.</text>
</comment>
<sequence>MTRYKLPTIALVLSTILLSACGGSNKTSNNEVAQPSLPEPTIPEPETYTFSAQFKSLTRCGTTLANSDFSLLIYDQDWHKLKEIIPDGDGDVTFTSEHAELNIIKLIDTSPQTTPVNWFATVIEGVPSQDHGLVLTSDNSEQSCSCETRDLYFTVPDDFYQDGAEISIHVPGNAVVEYTFDGQPLNVIPTQKICKPENGNYPETPVFVNSKAQSTDPNNANFIYTGMMAASIDFDSSENNWLAMVNLPAQEHILNDINELSLPPIVRNFTHWRKSLALTSNLTGNDFSVLSYDQHLNKQDDLHLLDVYNPIVGVNLPGIDLPNNKFSYFYEQKLTNNIYELLDVNLPEPIREFSYQQQMVDLLLNLEQDYQFDFSGAGYNYGEIELLAYLNDKTPSTLKDSVRIHYYGPSASTLPIQSILAPELTGLDLSNITGWHLAMGAIDVTNKGNYQTDQAIFLTGGLSSRKVGHKGLINSSYSISIRD</sequence>
<feature type="chain" id="PRO_5046182829" evidence="1">
    <location>
        <begin position="21"/>
        <end position="483"/>
    </location>
</feature>
<keyword evidence="1" id="KW-0732">Signal</keyword>
<protein>
    <submittedName>
        <fullName evidence="2">Uncharacterized protein</fullName>
    </submittedName>
</protein>
<organism evidence="2 3">
    <name type="scientific">Thalassotalea insulae</name>
    <dbReference type="NCBI Taxonomy" id="2056778"/>
    <lineage>
        <taxon>Bacteria</taxon>
        <taxon>Pseudomonadati</taxon>
        <taxon>Pseudomonadota</taxon>
        <taxon>Gammaproteobacteria</taxon>
        <taxon>Alteromonadales</taxon>
        <taxon>Colwelliaceae</taxon>
        <taxon>Thalassotalea</taxon>
    </lineage>
</organism>
<feature type="signal peptide" evidence="1">
    <location>
        <begin position="1"/>
        <end position="20"/>
    </location>
</feature>
<dbReference type="PROSITE" id="PS51257">
    <property type="entry name" value="PROKAR_LIPOPROTEIN"/>
    <property type="match status" value="1"/>
</dbReference>
<evidence type="ECO:0000256" key="1">
    <source>
        <dbReference type="SAM" id="SignalP"/>
    </source>
</evidence>
<dbReference type="Proteomes" id="UP001157186">
    <property type="component" value="Unassembled WGS sequence"/>
</dbReference>
<evidence type="ECO:0000313" key="3">
    <source>
        <dbReference type="Proteomes" id="UP001157186"/>
    </source>
</evidence>
<proteinExistence type="predicted"/>
<reference evidence="2 3" key="1">
    <citation type="submission" date="2023-03" db="EMBL/GenBank/DDBJ databases">
        <title>Draft genome sequence of Thalassotalea insulae KCTC 62186T.</title>
        <authorList>
            <person name="Sawabe T."/>
        </authorList>
    </citation>
    <scope>NUCLEOTIDE SEQUENCE [LARGE SCALE GENOMIC DNA]</scope>
    <source>
        <strain evidence="2 3">KCTC 62186</strain>
    </source>
</reference>
<dbReference type="RefSeq" id="WP_284243657.1">
    <property type="nucleotide sequence ID" value="NZ_BSST01000001.1"/>
</dbReference>
<keyword evidence="3" id="KW-1185">Reference proteome</keyword>
<evidence type="ECO:0000313" key="2">
    <source>
        <dbReference type="EMBL" id="GLX77765.1"/>
    </source>
</evidence>
<accession>A0ABQ6GSV5</accession>
<dbReference type="EMBL" id="BSST01000001">
    <property type="protein sequence ID" value="GLX77765.1"/>
    <property type="molecule type" value="Genomic_DNA"/>
</dbReference>
<gene>
    <name evidence="2" type="ORF">tinsulaeT_11050</name>
</gene>
<name>A0ABQ6GSV5_9GAMM</name>